<accession>A0A2S8BSM5</accession>
<organism evidence="2 3">
    <name type="scientific">Mycobacterium talmoniae</name>
    <dbReference type="NCBI Taxonomy" id="1858794"/>
    <lineage>
        <taxon>Bacteria</taxon>
        <taxon>Bacillati</taxon>
        <taxon>Actinomycetota</taxon>
        <taxon>Actinomycetes</taxon>
        <taxon>Mycobacteriales</taxon>
        <taxon>Mycobacteriaceae</taxon>
        <taxon>Mycobacterium</taxon>
    </lineage>
</organism>
<reference evidence="2 3" key="1">
    <citation type="journal article" date="2017" name="Int. J. Syst. Evol. Microbiol.">
        <title>Mycobacterium talmoniae sp. nov., a slowly growing mycobacterium isolated from human respiratory samples.</title>
        <authorList>
            <person name="Davidson R.M."/>
            <person name="DeGroote M.A."/>
            <person name="Marola J.L."/>
            <person name="Buss S."/>
            <person name="Jones V."/>
            <person name="McNeil M.R."/>
            <person name="Freifeld A.G."/>
            <person name="Elaine Epperson L."/>
            <person name="Hasan N.A."/>
            <person name="Jackson M."/>
            <person name="Iwen P.C."/>
            <person name="Salfinger M."/>
            <person name="Strong M."/>
        </authorList>
    </citation>
    <scope>NUCLEOTIDE SEQUENCE [LARGE SCALE GENOMIC DNA]</scope>
    <source>
        <strain evidence="2 3">ATCC BAA-2683</strain>
    </source>
</reference>
<name>A0A2S8BSM5_9MYCO</name>
<gene>
    <name evidence="2" type="ORF">C1Y40_00123</name>
</gene>
<feature type="compositionally biased region" description="Basic and acidic residues" evidence="1">
    <location>
        <begin position="258"/>
        <end position="270"/>
    </location>
</feature>
<dbReference type="AlphaFoldDB" id="A0A2S8BSM5"/>
<proteinExistence type="predicted"/>
<dbReference type="EMBL" id="PPEA01000024">
    <property type="protein sequence ID" value="PQM49647.1"/>
    <property type="molecule type" value="Genomic_DNA"/>
</dbReference>
<feature type="compositionally biased region" description="Basic residues" evidence="1">
    <location>
        <begin position="271"/>
        <end position="298"/>
    </location>
</feature>
<feature type="region of interest" description="Disordered" evidence="1">
    <location>
        <begin position="257"/>
        <end position="312"/>
    </location>
</feature>
<dbReference type="Proteomes" id="UP000238296">
    <property type="component" value="Unassembled WGS sequence"/>
</dbReference>
<comment type="caution">
    <text evidence="2">The sequence shown here is derived from an EMBL/GenBank/DDBJ whole genome shotgun (WGS) entry which is preliminary data.</text>
</comment>
<protein>
    <submittedName>
        <fullName evidence="2">Uncharacterized protein</fullName>
    </submittedName>
</protein>
<evidence type="ECO:0000256" key="1">
    <source>
        <dbReference type="SAM" id="MobiDB-lite"/>
    </source>
</evidence>
<evidence type="ECO:0000313" key="3">
    <source>
        <dbReference type="Proteomes" id="UP000238296"/>
    </source>
</evidence>
<sequence length="312" mass="33334">MQRRGRCDPAHQVRRAADEVFRGAHIAPVAGVDVPAHGDPVRQQRREHLPFHRDGAPARDAVDDRAVEHVAAGVDLVGRRILGLLQKRGDPAVLGGHAAERPRVADPHQMQGQIGVVAVVVVEQLAQVGAGEHVAVEHHRGVVAQLVGDVGDAAAGAQRLGLGHVLDLQTQLGAVPEFGLEHPGLIRRAQHDVLDAGGGDPRQQVGDKRQPGGGQPTVAYPEHRRHRPVPARPAQPFGLGAQVRTRHLHKLAGVAVADPKRHSPELVDPHRAHRPTGRDAHHHVGHRRRRGGSGHKHLFCPAVSGPRGGALV</sequence>
<evidence type="ECO:0000313" key="2">
    <source>
        <dbReference type="EMBL" id="PQM49647.1"/>
    </source>
</evidence>
<feature type="region of interest" description="Disordered" evidence="1">
    <location>
        <begin position="194"/>
        <end position="236"/>
    </location>
</feature>